<sequence>MSSIDAQALATAFAGIGLFLLAGSTWLQYRESRKSRSLIEYQINADLSDRILKLVPKLTGVLSLPEDGIDKDDRGVLVDLFLIYAQARKADRLGLYRDPDWDGLRDELAFWANQPKAVVALAEFRRSGEGWPPGFFEFMDSELDAFRSRKAARTPDSGAEGAGPATT</sequence>
<protein>
    <recommendedName>
        <fullName evidence="4">DUF4760 domain-containing protein</fullName>
    </recommendedName>
</protein>
<evidence type="ECO:0008006" key="4">
    <source>
        <dbReference type="Google" id="ProtNLM"/>
    </source>
</evidence>
<gene>
    <name evidence="2" type="ORF">ACFP2T_20460</name>
</gene>
<keyword evidence="1" id="KW-0812">Transmembrane</keyword>
<feature type="transmembrane region" description="Helical" evidence="1">
    <location>
        <begin position="6"/>
        <end position="27"/>
    </location>
</feature>
<keyword evidence="1" id="KW-1133">Transmembrane helix</keyword>
<name>A0ABW1KAB2_9ACTN</name>
<keyword evidence="3" id="KW-1185">Reference proteome</keyword>
<reference evidence="3" key="1">
    <citation type="journal article" date="2019" name="Int. J. Syst. Evol. Microbiol.">
        <title>The Global Catalogue of Microorganisms (GCM) 10K type strain sequencing project: providing services to taxonomists for standard genome sequencing and annotation.</title>
        <authorList>
            <consortium name="The Broad Institute Genomics Platform"/>
            <consortium name="The Broad Institute Genome Sequencing Center for Infectious Disease"/>
            <person name="Wu L."/>
            <person name="Ma J."/>
        </authorList>
    </citation>
    <scope>NUCLEOTIDE SEQUENCE [LARGE SCALE GENOMIC DNA]</scope>
    <source>
        <strain evidence="3">ZS-35-S2</strain>
    </source>
</reference>
<keyword evidence="1" id="KW-0472">Membrane</keyword>
<evidence type="ECO:0000256" key="1">
    <source>
        <dbReference type="SAM" id="Phobius"/>
    </source>
</evidence>
<accession>A0ABW1KAB2</accession>
<dbReference type="EMBL" id="JBHSPR010000017">
    <property type="protein sequence ID" value="MFC6018569.1"/>
    <property type="molecule type" value="Genomic_DNA"/>
</dbReference>
<proteinExistence type="predicted"/>
<dbReference type="Proteomes" id="UP001596203">
    <property type="component" value="Unassembled WGS sequence"/>
</dbReference>
<evidence type="ECO:0000313" key="2">
    <source>
        <dbReference type="EMBL" id="MFC6018569.1"/>
    </source>
</evidence>
<dbReference type="RefSeq" id="WP_377424203.1">
    <property type="nucleotide sequence ID" value="NZ_JBHSPR010000017.1"/>
</dbReference>
<comment type="caution">
    <text evidence="2">The sequence shown here is derived from an EMBL/GenBank/DDBJ whole genome shotgun (WGS) entry which is preliminary data.</text>
</comment>
<evidence type="ECO:0000313" key="3">
    <source>
        <dbReference type="Proteomes" id="UP001596203"/>
    </source>
</evidence>
<organism evidence="2 3">
    <name type="scientific">Plantactinospora solaniradicis</name>
    <dbReference type="NCBI Taxonomy" id="1723736"/>
    <lineage>
        <taxon>Bacteria</taxon>
        <taxon>Bacillati</taxon>
        <taxon>Actinomycetota</taxon>
        <taxon>Actinomycetes</taxon>
        <taxon>Micromonosporales</taxon>
        <taxon>Micromonosporaceae</taxon>
        <taxon>Plantactinospora</taxon>
    </lineage>
</organism>